<gene>
    <name evidence="3" type="ORF">GBZ86_07845</name>
</gene>
<proteinExistence type="predicted"/>
<organism evidence="3 4">
    <name type="scientific">Clostridium tarantellae</name>
    <dbReference type="NCBI Taxonomy" id="39493"/>
    <lineage>
        <taxon>Bacteria</taxon>
        <taxon>Bacillati</taxon>
        <taxon>Bacillota</taxon>
        <taxon>Clostridia</taxon>
        <taxon>Eubacteriales</taxon>
        <taxon>Clostridiaceae</taxon>
        <taxon>Clostridium</taxon>
    </lineage>
</organism>
<evidence type="ECO:0000256" key="1">
    <source>
        <dbReference type="SAM" id="Coils"/>
    </source>
</evidence>
<keyword evidence="4" id="KW-1185">Reference proteome</keyword>
<dbReference type="InterPro" id="IPR018633">
    <property type="entry name" value="DUF2357"/>
</dbReference>
<dbReference type="Proteomes" id="UP000430345">
    <property type="component" value="Unassembled WGS sequence"/>
</dbReference>
<evidence type="ECO:0000313" key="3">
    <source>
        <dbReference type="EMBL" id="MPQ43668.1"/>
    </source>
</evidence>
<dbReference type="AlphaFoldDB" id="A0A6I1MMI5"/>
<dbReference type="RefSeq" id="WP_152889396.1">
    <property type="nucleotide sequence ID" value="NZ_WHJC01000092.1"/>
</dbReference>
<name>A0A6I1MMI5_9CLOT</name>
<accession>A0A6I1MMI5</accession>
<feature type="coiled-coil region" evidence="1">
    <location>
        <begin position="239"/>
        <end position="266"/>
    </location>
</feature>
<sequence>MLLLYKNLSSSKEDFKEFDKELIYDLNDTIFKIISNDFIKEINFDNEVIKCGKDCTELVFHKLKSSHKKSLDIIFKFKDRFLKGYSKKVRIKVNEESRIFDKKEIEELNEIANISKELLRNNFTKNFSELLFKKFSFDGEQDYGALKERYECYKTIISLANDIITNPKVELVLKEEIKDSSRVKKLNANSARYFTMHPEHWYKESTLMPKPLKILTSTYEENRDIYENRVIKFILYKTIKCCDRDVNRLKNEVRMLKQKISILEGRISTEALVEYDKEYLNEEKKLLLKQYKKSLEWFNNLKSIYTSLKLTYAKYDNIKLKKSLKLSINQKILYDKRYLIIFKLYKNILLNLDDDIGDKIEIPLNSFVNYVLYINSVLCDSLELLGFIVREVKGLDKNNILENINKIEIIGTNLIETVSFKIKFNLYNEVQNTAPIELSLSCKDNFETIKFYTDFSLNIEEEYDNKLEFLYNKYSDDKSSSFIVSFTSIDDLKFKNEECKKAIFKLTSLGNNFISNEDYDRYGNLRKGMMLLSISDSKYAENKFKKLLREKLITLGMLNYCTFCKNDKLVKENEEMFICRHCGMGIAIHKCKNCGESIIKVLNSRKIDVVEEYNINLLQHKNSKEDILKYHMDYELKSNSLSSCYGDFYSNSGGFCNNCGKCYKESKENCIRCNLIN</sequence>
<dbReference type="OrthoDB" id="8884239at2"/>
<keyword evidence="1" id="KW-0175">Coiled coil</keyword>
<feature type="domain" description="DUF2357" evidence="2">
    <location>
        <begin position="160"/>
        <end position="243"/>
    </location>
</feature>
<reference evidence="3 4" key="1">
    <citation type="submission" date="2019-10" db="EMBL/GenBank/DDBJ databases">
        <title>The Genome Sequence of Clostridium tarantellae Isolated from Fish Brain.</title>
        <authorList>
            <person name="Bano L."/>
            <person name="Kiel M."/>
            <person name="Sales G."/>
            <person name="Doxey A.C."/>
            <person name="Mansfield M.J."/>
            <person name="Schiavone M."/>
            <person name="Rossetto O."/>
            <person name="Pirazzini M."/>
            <person name="Dobrindt U."/>
            <person name="Montecucco C."/>
        </authorList>
    </citation>
    <scope>NUCLEOTIDE SEQUENCE [LARGE SCALE GENOMIC DNA]</scope>
    <source>
        <strain evidence="3 4">DSM 3997</strain>
    </source>
</reference>
<dbReference type="Pfam" id="PF09823">
    <property type="entry name" value="DUF2357"/>
    <property type="match status" value="1"/>
</dbReference>
<evidence type="ECO:0000259" key="2">
    <source>
        <dbReference type="Pfam" id="PF09823"/>
    </source>
</evidence>
<evidence type="ECO:0000313" key="4">
    <source>
        <dbReference type="Proteomes" id="UP000430345"/>
    </source>
</evidence>
<protein>
    <submittedName>
        <fullName evidence="3">DUF2357 domain-containing protein</fullName>
    </submittedName>
</protein>
<dbReference type="EMBL" id="WHJC01000092">
    <property type="protein sequence ID" value="MPQ43668.1"/>
    <property type="molecule type" value="Genomic_DNA"/>
</dbReference>
<comment type="caution">
    <text evidence="3">The sequence shown here is derived from an EMBL/GenBank/DDBJ whole genome shotgun (WGS) entry which is preliminary data.</text>
</comment>